<keyword evidence="2" id="KW-1185">Reference proteome</keyword>
<dbReference type="Gene3D" id="1.20.1270.360">
    <property type="match status" value="1"/>
</dbReference>
<dbReference type="EMBL" id="JACBXQ010000003">
    <property type="protein sequence ID" value="MBG9986354.1"/>
    <property type="molecule type" value="Genomic_DNA"/>
</dbReference>
<comment type="caution">
    <text evidence="1">The sequence shown here is derived from an EMBL/GenBank/DDBJ whole genome shotgun (WGS) entry which is preliminary data.</text>
</comment>
<protein>
    <submittedName>
        <fullName evidence="1">Four-helix bundle copper-binding protein</fullName>
    </submittedName>
</protein>
<dbReference type="PANTHER" id="PTHR37310:SF1">
    <property type="entry name" value="CYTOPLASMIC PROTEIN"/>
    <property type="match status" value="1"/>
</dbReference>
<gene>
    <name evidence="1" type="ORF">HZY91_05530</name>
</gene>
<dbReference type="InterPro" id="IPR044543">
    <property type="entry name" value="YHJQ-like"/>
</dbReference>
<evidence type="ECO:0000313" key="2">
    <source>
        <dbReference type="Proteomes" id="UP000721415"/>
    </source>
</evidence>
<dbReference type="PANTHER" id="PTHR37310">
    <property type="entry name" value="CYTOPLASMIC PROTEIN-RELATED"/>
    <property type="match status" value="1"/>
</dbReference>
<reference evidence="1 2" key="1">
    <citation type="submission" date="2020-07" db="EMBL/GenBank/DDBJ databases">
        <title>Facklamia lactis sp. nov., isolated from raw milk.</title>
        <authorList>
            <person name="Doll E.V."/>
            <person name="Huptas C."/>
            <person name="Staib L."/>
            <person name="Wenning M."/>
            <person name="Scherer S."/>
        </authorList>
    </citation>
    <scope>NUCLEOTIDE SEQUENCE [LARGE SCALE GENOMIC DNA]</scope>
    <source>
        <strain evidence="1 2">DSM 111018</strain>
    </source>
</reference>
<dbReference type="RefSeq" id="WP_197115279.1">
    <property type="nucleotide sequence ID" value="NZ_JACBXQ010000003.1"/>
</dbReference>
<dbReference type="Pfam" id="PF03860">
    <property type="entry name" value="Csp"/>
    <property type="match status" value="1"/>
</dbReference>
<evidence type="ECO:0000313" key="1">
    <source>
        <dbReference type="EMBL" id="MBG9986354.1"/>
    </source>
</evidence>
<sequence>MTKEALMEKVLKCKQACDHCFEMCLQEEDANAMVDCIRTDRECSEVCGMVLQLGNRDSVVFNEIVIACVKICKVCAEECEKHAEHHEHCKECAEACRECEAACETFLK</sequence>
<accession>A0ABS0LQC5</accession>
<organism evidence="1 2">
    <name type="scientific">Facklamia lactis</name>
    <dbReference type="NCBI Taxonomy" id="2749967"/>
    <lineage>
        <taxon>Bacteria</taxon>
        <taxon>Bacillati</taxon>
        <taxon>Bacillota</taxon>
        <taxon>Bacilli</taxon>
        <taxon>Lactobacillales</taxon>
        <taxon>Aerococcaceae</taxon>
        <taxon>Facklamia</taxon>
    </lineage>
</organism>
<dbReference type="Proteomes" id="UP000721415">
    <property type="component" value="Unassembled WGS sequence"/>
</dbReference>
<dbReference type="CDD" id="cd08026">
    <property type="entry name" value="DUF326"/>
    <property type="match status" value="1"/>
</dbReference>
<name>A0ABS0LQC5_9LACT</name>
<dbReference type="InterPro" id="IPR005560">
    <property type="entry name" value="Csp_YhjQ"/>
</dbReference>
<proteinExistence type="predicted"/>